<comment type="subcellular location">
    <subcellularLocation>
        <location evidence="1">Secreted</location>
    </subcellularLocation>
</comment>
<sequence length="565" mass="57895">MAVYYLDNSAATASDTNAGTSAAAPFRSLAAINNHAFQPGDTISIKAGTTYQGTLSITADGTASAPITFNSYGTGAKPIIQSSGTNNILLNGANYVVVDGLDARGASRGGVSVDAASSHNIITNSDVSNAGMGMEIYGQYNQLESNYIHDLKMVVNTPGGVDDAGAIGFGIFGSHNDFGYNKIVNAKAPSYDYGTDGGGFETWRSVSDIRIHDNWVQDSNGFFEAGGMAGDTIDGITLDHNVSLNNGDFHCLHNAGGTFGINVGSFKESYNTIVQQSGSGAQMVFDGPVGTGFQFDHNIVDVASGWVMFNQEVSNRSYNRYDGAQITPTGSNYMTGESSGDPQFVSSTDFHLQAGSPATGLGAYAGTTSPQTTTTSGASVGGTTSPQTTSGGDTTATATATATASATTTAGADTVTTTDKILTGTKGNDVLTGGAGNDQISGLGGNDALYGGAGNDVLTGGAGFDTFVFDSASVLIGGVDRITDFNAKQDIIDLGTQFAGIPQGSLTNDYFHVGTAAETLNQHIVYNQGTGAMYYDPDGSGPQAQLEFAQLAAGTPLSASNLFHY</sequence>
<organism evidence="4 5">
    <name type="scientific">Methylobacterium nodulans (strain LMG 21967 / CNCM I-2342 / ORS 2060)</name>
    <dbReference type="NCBI Taxonomy" id="460265"/>
    <lineage>
        <taxon>Bacteria</taxon>
        <taxon>Pseudomonadati</taxon>
        <taxon>Pseudomonadota</taxon>
        <taxon>Alphaproteobacteria</taxon>
        <taxon>Hyphomicrobiales</taxon>
        <taxon>Methylobacteriaceae</taxon>
        <taxon>Methylobacterium</taxon>
    </lineage>
</organism>
<dbReference type="EMBL" id="CP001349">
    <property type="protein sequence ID" value="ACL61599.1"/>
    <property type="molecule type" value="Genomic_DNA"/>
</dbReference>
<reference evidence="4 5" key="1">
    <citation type="submission" date="2009-01" db="EMBL/GenBank/DDBJ databases">
        <title>Complete sequence of chromosome of Methylobacterium nodulans ORS 2060.</title>
        <authorList>
            <consortium name="US DOE Joint Genome Institute"/>
            <person name="Lucas S."/>
            <person name="Copeland A."/>
            <person name="Lapidus A."/>
            <person name="Glavina del Rio T."/>
            <person name="Dalin E."/>
            <person name="Tice H."/>
            <person name="Bruce D."/>
            <person name="Goodwin L."/>
            <person name="Pitluck S."/>
            <person name="Sims D."/>
            <person name="Brettin T."/>
            <person name="Detter J.C."/>
            <person name="Han C."/>
            <person name="Larimer F."/>
            <person name="Land M."/>
            <person name="Hauser L."/>
            <person name="Kyrpides N."/>
            <person name="Ivanova N."/>
            <person name="Marx C.J."/>
            <person name="Richardson P."/>
        </authorList>
    </citation>
    <scope>NUCLEOTIDE SEQUENCE [LARGE SCALE GENOMIC DNA]</scope>
    <source>
        <strain evidence="5">LMG 21967 / CNCM I-2342 / ORS 2060</strain>
    </source>
</reference>
<dbReference type="HOGENOM" id="CLU_497647_0_0_5"/>
<feature type="region of interest" description="Disordered" evidence="3">
    <location>
        <begin position="361"/>
        <end position="396"/>
    </location>
</feature>
<dbReference type="KEGG" id="mno:Mnod_6850"/>
<dbReference type="SMART" id="SM00710">
    <property type="entry name" value="PbH1"/>
    <property type="match status" value="3"/>
</dbReference>
<dbReference type="eggNOG" id="COG2931">
    <property type="taxonomic scope" value="Bacteria"/>
</dbReference>
<dbReference type="InterPro" id="IPR011049">
    <property type="entry name" value="Serralysin-like_metalloprot_C"/>
</dbReference>
<evidence type="ECO:0000256" key="3">
    <source>
        <dbReference type="SAM" id="MobiDB-lite"/>
    </source>
</evidence>
<dbReference type="PRINTS" id="PR00313">
    <property type="entry name" value="CABNDNGRPT"/>
</dbReference>
<dbReference type="STRING" id="460265.Mnod_6850"/>
<dbReference type="InterPro" id="IPR050557">
    <property type="entry name" value="RTX_toxin/Mannuronan_C5-epim"/>
</dbReference>
<dbReference type="GO" id="GO:0005576">
    <property type="term" value="C:extracellular region"/>
    <property type="evidence" value="ECO:0007669"/>
    <property type="project" value="UniProtKB-SubCell"/>
</dbReference>
<keyword evidence="5" id="KW-1185">Reference proteome</keyword>
<dbReference type="InterPro" id="IPR006626">
    <property type="entry name" value="PbH1"/>
</dbReference>
<dbReference type="PANTHER" id="PTHR38340">
    <property type="entry name" value="S-LAYER PROTEIN"/>
    <property type="match status" value="1"/>
</dbReference>
<dbReference type="Gene3D" id="2.150.10.10">
    <property type="entry name" value="Serralysin-like metalloprotease, C-terminal"/>
    <property type="match status" value="1"/>
</dbReference>
<feature type="compositionally biased region" description="Low complexity" evidence="3">
    <location>
        <begin position="367"/>
        <end position="396"/>
    </location>
</feature>
<evidence type="ECO:0000256" key="2">
    <source>
        <dbReference type="ARBA" id="ARBA00022525"/>
    </source>
</evidence>
<dbReference type="PROSITE" id="PS00330">
    <property type="entry name" value="HEMOLYSIN_CALCIUM"/>
    <property type="match status" value="2"/>
</dbReference>
<gene>
    <name evidence="4" type="ordered locus">Mnod_6850</name>
</gene>
<protein>
    <submittedName>
        <fullName evidence="4">Hemolysin-type calcium-binding region</fullName>
    </submittedName>
</protein>
<evidence type="ECO:0000313" key="4">
    <source>
        <dbReference type="EMBL" id="ACL61599.1"/>
    </source>
</evidence>
<evidence type="ECO:0000313" key="5">
    <source>
        <dbReference type="Proteomes" id="UP000008207"/>
    </source>
</evidence>
<dbReference type="InterPro" id="IPR012334">
    <property type="entry name" value="Pectin_lyas_fold"/>
</dbReference>
<evidence type="ECO:0000256" key="1">
    <source>
        <dbReference type="ARBA" id="ARBA00004613"/>
    </source>
</evidence>
<dbReference type="SUPFAM" id="SSF51120">
    <property type="entry name" value="beta-Roll"/>
    <property type="match status" value="1"/>
</dbReference>
<dbReference type="Pfam" id="PF00353">
    <property type="entry name" value="HemolysinCabind"/>
    <property type="match status" value="1"/>
</dbReference>
<proteinExistence type="predicted"/>
<dbReference type="GO" id="GO:0005509">
    <property type="term" value="F:calcium ion binding"/>
    <property type="evidence" value="ECO:0007669"/>
    <property type="project" value="InterPro"/>
</dbReference>
<dbReference type="AlphaFoldDB" id="B8IGC2"/>
<dbReference type="RefSeq" id="WP_015933164.1">
    <property type="nucleotide sequence ID" value="NC_011894.1"/>
</dbReference>
<dbReference type="Proteomes" id="UP000008207">
    <property type="component" value="Chromosome"/>
</dbReference>
<dbReference type="InterPro" id="IPR011050">
    <property type="entry name" value="Pectin_lyase_fold/virulence"/>
</dbReference>
<dbReference type="InterPro" id="IPR001343">
    <property type="entry name" value="Hemolysn_Ca-bd"/>
</dbReference>
<name>B8IGC2_METNO</name>
<dbReference type="SUPFAM" id="SSF51126">
    <property type="entry name" value="Pectin lyase-like"/>
    <property type="match status" value="1"/>
</dbReference>
<keyword evidence="2" id="KW-0964">Secreted</keyword>
<dbReference type="InterPro" id="IPR018511">
    <property type="entry name" value="Hemolysin-typ_Ca-bd_CS"/>
</dbReference>
<accession>B8IGC2</accession>
<dbReference type="PANTHER" id="PTHR38340:SF1">
    <property type="entry name" value="S-LAYER PROTEIN"/>
    <property type="match status" value="1"/>
</dbReference>
<dbReference type="Gene3D" id="2.160.20.10">
    <property type="entry name" value="Single-stranded right-handed beta-helix, Pectin lyase-like"/>
    <property type="match status" value="1"/>
</dbReference>
<dbReference type="OrthoDB" id="7788759at2"/>